<dbReference type="EMBL" id="CP002780">
    <property type="protein sequence ID" value="AEG60306.1"/>
    <property type="molecule type" value="Genomic_DNA"/>
</dbReference>
<feature type="transmembrane region" description="Helical" evidence="7">
    <location>
        <begin position="171"/>
        <end position="190"/>
    </location>
</feature>
<keyword evidence="4 7" id="KW-0812">Transmembrane</keyword>
<dbReference type="GO" id="GO:0022857">
    <property type="term" value="F:transmembrane transporter activity"/>
    <property type="evidence" value="ECO:0007669"/>
    <property type="project" value="InterPro"/>
</dbReference>
<dbReference type="InterPro" id="IPR020846">
    <property type="entry name" value="MFS_dom"/>
</dbReference>
<dbReference type="GO" id="GO:0005886">
    <property type="term" value="C:plasma membrane"/>
    <property type="evidence" value="ECO:0007669"/>
    <property type="project" value="UniProtKB-SubCell"/>
</dbReference>
<feature type="transmembrane region" description="Helical" evidence="7">
    <location>
        <begin position="323"/>
        <end position="343"/>
    </location>
</feature>
<keyword evidence="10" id="KW-1185">Reference proteome</keyword>
<proteinExistence type="predicted"/>
<dbReference type="Proteomes" id="UP000009234">
    <property type="component" value="Chromosome"/>
</dbReference>
<feature type="transmembrane region" description="Helical" evidence="7">
    <location>
        <begin position="261"/>
        <end position="283"/>
    </location>
</feature>
<dbReference type="InterPro" id="IPR036259">
    <property type="entry name" value="MFS_trans_sf"/>
</dbReference>
<evidence type="ECO:0000256" key="4">
    <source>
        <dbReference type="ARBA" id="ARBA00022692"/>
    </source>
</evidence>
<dbReference type="AlphaFoldDB" id="F6DVF3"/>
<evidence type="ECO:0000256" key="2">
    <source>
        <dbReference type="ARBA" id="ARBA00022448"/>
    </source>
</evidence>
<dbReference type="InterPro" id="IPR011701">
    <property type="entry name" value="MFS"/>
</dbReference>
<dbReference type="PANTHER" id="PTHR43266">
    <property type="entry name" value="MACROLIDE-EFFLUX PROTEIN"/>
    <property type="match status" value="1"/>
</dbReference>
<evidence type="ECO:0000256" key="7">
    <source>
        <dbReference type="SAM" id="Phobius"/>
    </source>
</evidence>
<dbReference type="Pfam" id="PF07690">
    <property type="entry name" value="MFS_1"/>
    <property type="match status" value="1"/>
</dbReference>
<accession>F6DVF3</accession>
<feature type="transmembrane region" description="Helical" evidence="7">
    <location>
        <begin position="45"/>
        <end position="66"/>
    </location>
</feature>
<feature type="transmembrane region" description="Helical" evidence="7">
    <location>
        <begin position="226"/>
        <end position="249"/>
    </location>
</feature>
<evidence type="ECO:0000256" key="6">
    <source>
        <dbReference type="ARBA" id="ARBA00023136"/>
    </source>
</evidence>
<evidence type="ECO:0000259" key="8">
    <source>
        <dbReference type="PROSITE" id="PS50850"/>
    </source>
</evidence>
<dbReference type="SUPFAM" id="SSF103473">
    <property type="entry name" value="MFS general substrate transporter"/>
    <property type="match status" value="1"/>
</dbReference>
<feature type="transmembrane region" description="Helical" evidence="7">
    <location>
        <begin position="292"/>
        <end position="311"/>
    </location>
</feature>
<name>F6DVF3_DESRL</name>
<keyword evidence="6 7" id="KW-0472">Membrane</keyword>
<organism evidence="9 10">
    <name type="scientific">Desulforamulus ruminis (strain ATCC 23193 / DSM 2154 / NCIMB 8452 / DL)</name>
    <name type="common">Desulfotomaculum ruminis</name>
    <dbReference type="NCBI Taxonomy" id="696281"/>
    <lineage>
        <taxon>Bacteria</taxon>
        <taxon>Bacillati</taxon>
        <taxon>Bacillota</taxon>
        <taxon>Clostridia</taxon>
        <taxon>Eubacteriales</taxon>
        <taxon>Peptococcaceae</taxon>
        <taxon>Desulforamulus</taxon>
    </lineage>
</organism>
<dbReference type="eggNOG" id="COG2814">
    <property type="taxonomic scope" value="Bacteria"/>
</dbReference>
<keyword evidence="2" id="KW-0813">Transport</keyword>
<feature type="transmembrane region" description="Helical" evidence="7">
    <location>
        <begin position="12"/>
        <end position="39"/>
    </location>
</feature>
<comment type="subcellular location">
    <subcellularLocation>
        <location evidence="1">Cell membrane</location>
        <topology evidence="1">Multi-pass membrane protein</topology>
    </subcellularLocation>
</comment>
<dbReference type="PROSITE" id="PS50850">
    <property type="entry name" value="MFS"/>
    <property type="match status" value="1"/>
</dbReference>
<dbReference type="STRING" id="696281.Desru_2053"/>
<reference evidence="9 10" key="2">
    <citation type="journal article" date="2012" name="Stand. Genomic Sci.">
        <title>Complete genome sequence of the sulfate-reducing firmicute Desulfotomaculum ruminis type strain (DL(T)).</title>
        <authorList>
            <person name="Spring S."/>
            <person name="Visser M."/>
            <person name="Lu M."/>
            <person name="Copeland A."/>
            <person name="Lapidus A."/>
            <person name="Lucas S."/>
            <person name="Cheng J.F."/>
            <person name="Han C."/>
            <person name="Tapia R."/>
            <person name="Goodwin L.A."/>
            <person name="Pitluck S."/>
            <person name="Ivanova N."/>
            <person name="Land M."/>
            <person name="Hauser L."/>
            <person name="Larimer F."/>
            <person name="Rohde M."/>
            <person name="Goker M."/>
            <person name="Detter J.C."/>
            <person name="Kyrpides N.C."/>
            <person name="Woyke T."/>
            <person name="Schaap P.J."/>
            <person name="Plugge C.M."/>
            <person name="Muyzer G."/>
            <person name="Kuever J."/>
            <person name="Pereira I.A."/>
            <person name="Parshina S.N."/>
            <person name="Bernier-Latmani R."/>
            <person name="Stams A.J."/>
            <person name="Klenk H.P."/>
        </authorList>
    </citation>
    <scope>NUCLEOTIDE SEQUENCE [LARGE SCALE GENOMIC DNA]</scope>
    <source>
        <strain evidence="10">ATCC 23193 / DSM 2154 / NCIB 8452 / DL</strain>
    </source>
</reference>
<evidence type="ECO:0000313" key="10">
    <source>
        <dbReference type="Proteomes" id="UP000009234"/>
    </source>
</evidence>
<feature type="transmembrane region" description="Helical" evidence="7">
    <location>
        <begin position="391"/>
        <end position="410"/>
    </location>
</feature>
<keyword evidence="5 7" id="KW-1133">Transmembrane helix</keyword>
<evidence type="ECO:0000313" key="9">
    <source>
        <dbReference type="EMBL" id="AEG60306.1"/>
    </source>
</evidence>
<feature type="transmembrane region" description="Helical" evidence="7">
    <location>
        <begin position="78"/>
        <end position="97"/>
    </location>
</feature>
<evidence type="ECO:0000256" key="1">
    <source>
        <dbReference type="ARBA" id="ARBA00004651"/>
    </source>
</evidence>
<sequence length="419" mass="45580">MWKKDKQTVNTNLILLLLGRVISDMGTGIQMVIMPLYIIDAGGSAATVGVFSFLSLVPVLIAYPFAGVIGDRLNRKTIMVATDLASAVVILGLALSAHSNKMSLTLLLSVQVMVSLLNGLFDPATKGMLPQLVAEDELTRANSTVASLRTLSGLLSPVIGAALYASLGIAVLFFINGISFLLSGSCSMLIRYKHIKRESAVGMPGFITDLSEGIRFILANKVIRKLCVFFLVIYALIQPMFTVVLPLFFRIRLEFTDTQYGYLQMVIILGALVGSILVGVLFGKKDEVNKPLIIGCSMLMVTMLMFSGLTFPHSLSVIGKDTLLYFALLGGVLCLLSTAIMFIHVPVQTYIQKATPNEYMSRMFSIVGMISKGGMPFGALVYGIILNRIEVHWTVMSATLLIMLISIVFLKNNRVVSTQ</sequence>
<reference evidence="10" key="1">
    <citation type="submission" date="2011-05" db="EMBL/GenBank/DDBJ databases">
        <title>Complete sequence of Desulfotomaculum ruminis DSM 2154.</title>
        <authorList>
            <person name="Lucas S."/>
            <person name="Copeland A."/>
            <person name="Lapidus A."/>
            <person name="Cheng J.-F."/>
            <person name="Goodwin L."/>
            <person name="Pitluck S."/>
            <person name="Lu M."/>
            <person name="Detter J.C."/>
            <person name="Han C."/>
            <person name="Tapia R."/>
            <person name="Land M."/>
            <person name="Hauser L."/>
            <person name="Kyrpides N."/>
            <person name="Ivanova N."/>
            <person name="Mikhailova N."/>
            <person name="Pagani I."/>
            <person name="Stams A.J.M."/>
            <person name="Plugge C.M."/>
            <person name="Muyzer G."/>
            <person name="Kuever J."/>
            <person name="Parshina S.N."/>
            <person name="Ivanova A.E."/>
            <person name="Nazina T.N."/>
            <person name="Brambilla E."/>
            <person name="Spring S."/>
            <person name="Klenk H.-P."/>
            <person name="Woyke T."/>
        </authorList>
    </citation>
    <scope>NUCLEOTIDE SEQUENCE [LARGE SCALE GENOMIC DNA]</scope>
    <source>
        <strain evidence="10">ATCC 23193 / DSM 2154 / NCIB 8452 / DL</strain>
    </source>
</reference>
<dbReference type="HOGENOM" id="CLU_034180_16_3_9"/>
<feature type="transmembrane region" description="Helical" evidence="7">
    <location>
        <begin position="364"/>
        <end position="385"/>
    </location>
</feature>
<evidence type="ECO:0000256" key="3">
    <source>
        <dbReference type="ARBA" id="ARBA00022475"/>
    </source>
</evidence>
<dbReference type="KEGG" id="dru:Desru_2053"/>
<protein>
    <submittedName>
        <fullName evidence="9">Major facilitator superfamily MFS_1</fullName>
    </submittedName>
</protein>
<gene>
    <name evidence="9" type="ordered locus">Desru_2053</name>
</gene>
<dbReference type="PANTHER" id="PTHR43266:SF9">
    <property type="entry name" value="PERMEASE, MAJOR FACILITATOR SUPERFAMILY-RELATED"/>
    <property type="match status" value="1"/>
</dbReference>
<dbReference type="Gene3D" id="1.20.1250.20">
    <property type="entry name" value="MFS general substrate transporter like domains"/>
    <property type="match status" value="1"/>
</dbReference>
<evidence type="ECO:0000256" key="5">
    <source>
        <dbReference type="ARBA" id="ARBA00022989"/>
    </source>
</evidence>
<keyword evidence="3" id="KW-1003">Cell membrane</keyword>
<dbReference type="CDD" id="cd06173">
    <property type="entry name" value="MFS_MefA_like"/>
    <property type="match status" value="1"/>
</dbReference>
<feature type="domain" description="Major facilitator superfamily (MFS) profile" evidence="8">
    <location>
        <begin position="12"/>
        <end position="414"/>
    </location>
</feature>